<evidence type="ECO:0000313" key="3">
    <source>
        <dbReference type="Proteomes" id="UP001281614"/>
    </source>
</evidence>
<keyword evidence="3" id="KW-1185">Reference proteome</keyword>
<dbReference type="Proteomes" id="UP001281614">
    <property type="component" value="Unassembled WGS sequence"/>
</dbReference>
<proteinExistence type="predicted"/>
<feature type="region of interest" description="Disordered" evidence="1">
    <location>
        <begin position="1"/>
        <end position="25"/>
    </location>
</feature>
<comment type="caution">
    <text evidence="2">The sequence shown here is derived from an EMBL/GenBank/DDBJ whole genome shotgun (WGS) entry which is preliminary data.</text>
</comment>
<dbReference type="AlphaFoldDB" id="A0AAD9YSE7"/>
<accession>A0AAD9YSE7</accession>
<dbReference type="EMBL" id="VYYT01000013">
    <property type="protein sequence ID" value="KAK2778173.1"/>
    <property type="molecule type" value="Genomic_DNA"/>
</dbReference>
<name>A0AAD9YSE7_COLKA</name>
<gene>
    <name evidence="2" type="ORF">CKAH01_03129</name>
</gene>
<feature type="compositionally biased region" description="Low complexity" evidence="1">
    <location>
        <begin position="103"/>
        <end position="115"/>
    </location>
</feature>
<sequence length="230" mass="25118">MTTDIGGREWRRSKETSRPVPTATAQTCLFTLSTLPRAGLSVSRSEGEDDEDAASSVTTWLPLHLKPIIPPRRNHKGRIATLPLEGRKHSKTSIAKRETCQVPSNSPISSANSANRTVRHTVSGRLPTLCYARQDKYISGSGTLPASWFYYAVPGTASGKGVMTPALPSTLLFFALDTIHQSPPGWYRGAFAPPREGLIHVESYSPSPLCSTLDLTSTRAMSVGVRYRHR</sequence>
<feature type="region of interest" description="Disordered" evidence="1">
    <location>
        <begin position="88"/>
        <end position="117"/>
    </location>
</feature>
<reference evidence="2" key="1">
    <citation type="submission" date="2023-02" db="EMBL/GenBank/DDBJ databases">
        <title>Colletotrichum kahawae CIFC_Que2 genome sequencing and assembly.</title>
        <authorList>
            <person name="Baroncelli R."/>
        </authorList>
    </citation>
    <scope>NUCLEOTIDE SEQUENCE</scope>
    <source>
        <strain evidence="2">CIFC_Que2</strain>
    </source>
</reference>
<evidence type="ECO:0000256" key="1">
    <source>
        <dbReference type="SAM" id="MobiDB-lite"/>
    </source>
</evidence>
<feature type="compositionally biased region" description="Basic and acidic residues" evidence="1">
    <location>
        <begin position="1"/>
        <end position="17"/>
    </location>
</feature>
<evidence type="ECO:0000313" key="2">
    <source>
        <dbReference type="EMBL" id="KAK2778173.1"/>
    </source>
</evidence>
<protein>
    <submittedName>
        <fullName evidence="2">Uncharacterized protein</fullName>
    </submittedName>
</protein>
<organism evidence="2 3">
    <name type="scientific">Colletotrichum kahawae</name>
    <name type="common">Coffee berry disease fungus</name>
    <dbReference type="NCBI Taxonomy" id="34407"/>
    <lineage>
        <taxon>Eukaryota</taxon>
        <taxon>Fungi</taxon>
        <taxon>Dikarya</taxon>
        <taxon>Ascomycota</taxon>
        <taxon>Pezizomycotina</taxon>
        <taxon>Sordariomycetes</taxon>
        <taxon>Hypocreomycetidae</taxon>
        <taxon>Glomerellales</taxon>
        <taxon>Glomerellaceae</taxon>
        <taxon>Colletotrichum</taxon>
        <taxon>Colletotrichum gloeosporioides species complex</taxon>
    </lineage>
</organism>